<evidence type="ECO:0000313" key="1">
    <source>
        <dbReference type="EMBL" id="KAJ3558016.1"/>
    </source>
</evidence>
<reference evidence="1" key="1">
    <citation type="submission" date="2022-07" db="EMBL/GenBank/DDBJ databases">
        <title>Genome Sequence of Phlebia brevispora.</title>
        <authorList>
            <person name="Buettner E."/>
        </authorList>
    </citation>
    <scope>NUCLEOTIDE SEQUENCE</scope>
    <source>
        <strain evidence="1">MPL23</strain>
    </source>
</reference>
<gene>
    <name evidence="1" type="ORF">NM688_g1152</name>
</gene>
<dbReference type="Proteomes" id="UP001148662">
    <property type="component" value="Unassembled WGS sequence"/>
</dbReference>
<keyword evidence="2" id="KW-1185">Reference proteome</keyword>
<comment type="caution">
    <text evidence="1">The sequence shown here is derived from an EMBL/GenBank/DDBJ whole genome shotgun (WGS) entry which is preliminary data.</text>
</comment>
<name>A0ACC1TC55_9APHY</name>
<dbReference type="EMBL" id="JANHOG010000115">
    <property type="protein sequence ID" value="KAJ3558016.1"/>
    <property type="molecule type" value="Genomic_DNA"/>
</dbReference>
<evidence type="ECO:0000313" key="2">
    <source>
        <dbReference type="Proteomes" id="UP001148662"/>
    </source>
</evidence>
<sequence>MARVRKMRRRPTRFGAKCTSWSRTTKAPQVGKTWGSVRLRLLIQGKSLIAHTANCLLTGLLKVKVNNDNGARRLLLRNSSTGKITINFNIYKSMDPSVSKNTVSFIGHEEGVTVPYRLRVKTATQADDLKKALDREIEFVKAKSSD</sequence>
<accession>A0ACC1TC55</accession>
<proteinExistence type="predicted"/>
<protein>
    <submittedName>
        <fullName evidence="1">Uncharacterized protein</fullName>
    </submittedName>
</protein>
<organism evidence="1 2">
    <name type="scientific">Phlebia brevispora</name>
    <dbReference type="NCBI Taxonomy" id="194682"/>
    <lineage>
        <taxon>Eukaryota</taxon>
        <taxon>Fungi</taxon>
        <taxon>Dikarya</taxon>
        <taxon>Basidiomycota</taxon>
        <taxon>Agaricomycotina</taxon>
        <taxon>Agaricomycetes</taxon>
        <taxon>Polyporales</taxon>
        <taxon>Meruliaceae</taxon>
        <taxon>Phlebia</taxon>
    </lineage>
</organism>